<name>A0A1E3VQ13_9HYPH</name>
<comment type="similarity">
    <text evidence="5">Belongs to the Omp25/RopB family.</text>
</comment>
<feature type="chain" id="PRO_5009138597" description="Outer membrane protein beta-barrel domain-containing protein" evidence="6">
    <location>
        <begin position="21"/>
        <end position="238"/>
    </location>
</feature>
<evidence type="ECO:0000256" key="3">
    <source>
        <dbReference type="ARBA" id="ARBA00023136"/>
    </source>
</evidence>
<keyword evidence="2 6" id="KW-0732">Signal</keyword>
<dbReference type="SUPFAM" id="SSF56925">
    <property type="entry name" value="OMPA-like"/>
    <property type="match status" value="1"/>
</dbReference>
<evidence type="ECO:0000256" key="1">
    <source>
        <dbReference type="ARBA" id="ARBA00004442"/>
    </source>
</evidence>
<feature type="signal peptide" evidence="6">
    <location>
        <begin position="1"/>
        <end position="20"/>
    </location>
</feature>
<dbReference type="PANTHER" id="PTHR34001">
    <property type="entry name" value="BLL7405 PROTEIN"/>
    <property type="match status" value="1"/>
</dbReference>
<sequence>MRTVLFAFLILTALSGQARAGGMLVERADASPAQWTGCYGGGHLGGAWGTSDKWIPRTPGGAFEGVSLGGHDTDGFIGGVQAGCDVQLSNGIVLGIGGDYGWTDADGTHPSARETGVFYHSKTEGLGALTGRLGYGFGDVLLYAEGGMAWERVSYAAATTQIGTAYRATDTRDGWTIGGGGEYALTKHLSVFVEYAHYDFGTERITLDPQYSFLPTAFVDIDDTANVVRTGINLRFGP</sequence>
<gene>
    <name evidence="8" type="ORF">AUC70_01570</name>
</gene>
<accession>A0A1E3VQ13</accession>
<evidence type="ECO:0000259" key="7">
    <source>
        <dbReference type="Pfam" id="PF13505"/>
    </source>
</evidence>
<feature type="domain" description="Outer membrane protein beta-barrel" evidence="7">
    <location>
        <begin position="7"/>
        <end position="217"/>
    </location>
</feature>
<evidence type="ECO:0000256" key="4">
    <source>
        <dbReference type="ARBA" id="ARBA00023237"/>
    </source>
</evidence>
<comment type="caution">
    <text evidence="8">The sequence shown here is derived from an EMBL/GenBank/DDBJ whole genome shotgun (WGS) entry which is preliminary data.</text>
</comment>
<keyword evidence="4" id="KW-0998">Cell outer membrane</keyword>
<evidence type="ECO:0000256" key="6">
    <source>
        <dbReference type="SAM" id="SignalP"/>
    </source>
</evidence>
<dbReference type="STRING" id="1774970.AUC70_01570"/>
<dbReference type="InterPro" id="IPR011250">
    <property type="entry name" value="OMP/PagP_B-barrel"/>
</dbReference>
<dbReference type="PANTHER" id="PTHR34001:SF3">
    <property type="entry name" value="BLL7405 PROTEIN"/>
    <property type="match status" value="1"/>
</dbReference>
<proteinExistence type="inferred from homology"/>
<dbReference type="RefSeq" id="WP_069443817.1">
    <property type="nucleotide sequence ID" value="NZ_LPWE01000010.1"/>
</dbReference>
<dbReference type="InterPro" id="IPR051692">
    <property type="entry name" value="OMP-like"/>
</dbReference>
<evidence type="ECO:0000313" key="8">
    <source>
        <dbReference type="EMBL" id="ODR95613.1"/>
    </source>
</evidence>
<keyword evidence="3" id="KW-0472">Membrane</keyword>
<dbReference type="Gene3D" id="2.40.160.20">
    <property type="match status" value="1"/>
</dbReference>
<comment type="subcellular location">
    <subcellularLocation>
        <location evidence="1">Cell outer membrane</location>
    </subcellularLocation>
</comment>
<protein>
    <recommendedName>
        <fullName evidence="7">Outer membrane protein beta-barrel domain-containing protein</fullName>
    </recommendedName>
</protein>
<evidence type="ECO:0000256" key="5">
    <source>
        <dbReference type="ARBA" id="ARBA00038306"/>
    </source>
</evidence>
<evidence type="ECO:0000256" key="2">
    <source>
        <dbReference type="ARBA" id="ARBA00022729"/>
    </source>
</evidence>
<keyword evidence="9" id="KW-1185">Reference proteome</keyword>
<dbReference type="InterPro" id="IPR027385">
    <property type="entry name" value="Beta-barrel_OMP"/>
</dbReference>
<dbReference type="Pfam" id="PF13505">
    <property type="entry name" value="OMP_b-brl"/>
    <property type="match status" value="1"/>
</dbReference>
<dbReference type="Proteomes" id="UP000094172">
    <property type="component" value="Unassembled WGS sequence"/>
</dbReference>
<organism evidence="8 9">
    <name type="scientific">Methyloceanibacter stevinii</name>
    <dbReference type="NCBI Taxonomy" id="1774970"/>
    <lineage>
        <taxon>Bacteria</taxon>
        <taxon>Pseudomonadati</taxon>
        <taxon>Pseudomonadota</taxon>
        <taxon>Alphaproteobacteria</taxon>
        <taxon>Hyphomicrobiales</taxon>
        <taxon>Hyphomicrobiaceae</taxon>
        <taxon>Methyloceanibacter</taxon>
    </lineage>
</organism>
<reference evidence="8 9" key="1">
    <citation type="journal article" date="2016" name="Environ. Microbiol.">
        <title>New Methyloceanibacter diversity from North Sea sediments includes methanotroph containing solely the soluble methane monooxygenase.</title>
        <authorList>
            <person name="Vekeman B."/>
            <person name="Kerckhof F.M."/>
            <person name="Cremers G."/>
            <person name="de Vos P."/>
            <person name="Vandamme P."/>
            <person name="Boon N."/>
            <person name="Op den Camp H.J."/>
            <person name="Heylen K."/>
        </authorList>
    </citation>
    <scope>NUCLEOTIDE SEQUENCE [LARGE SCALE GENOMIC DNA]</scope>
    <source>
        <strain evidence="8 9">R-67176</strain>
    </source>
</reference>
<dbReference type="GO" id="GO:0009279">
    <property type="term" value="C:cell outer membrane"/>
    <property type="evidence" value="ECO:0007669"/>
    <property type="project" value="UniProtKB-SubCell"/>
</dbReference>
<dbReference type="AlphaFoldDB" id="A0A1E3VQ13"/>
<dbReference type="EMBL" id="LPWE01000010">
    <property type="protein sequence ID" value="ODR95613.1"/>
    <property type="molecule type" value="Genomic_DNA"/>
</dbReference>
<evidence type="ECO:0000313" key="9">
    <source>
        <dbReference type="Proteomes" id="UP000094172"/>
    </source>
</evidence>